<organism evidence="2 3">
    <name type="scientific">Eumeta variegata</name>
    <name type="common">Bagworm moth</name>
    <name type="synonym">Eumeta japonica</name>
    <dbReference type="NCBI Taxonomy" id="151549"/>
    <lineage>
        <taxon>Eukaryota</taxon>
        <taxon>Metazoa</taxon>
        <taxon>Ecdysozoa</taxon>
        <taxon>Arthropoda</taxon>
        <taxon>Hexapoda</taxon>
        <taxon>Insecta</taxon>
        <taxon>Pterygota</taxon>
        <taxon>Neoptera</taxon>
        <taxon>Endopterygota</taxon>
        <taxon>Lepidoptera</taxon>
        <taxon>Glossata</taxon>
        <taxon>Ditrysia</taxon>
        <taxon>Tineoidea</taxon>
        <taxon>Psychidae</taxon>
        <taxon>Oiketicinae</taxon>
        <taxon>Eumeta</taxon>
    </lineage>
</organism>
<evidence type="ECO:0000256" key="1">
    <source>
        <dbReference type="SAM" id="MobiDB-lite"/>
    </source>
</evidence>
<name>A0A4C1XGU4_EUMVA</name>
<reference evidence="2 3" key="1">
    <citation type="journal article" date="2019" name="Commun. Biol.">
        <title>The bagworm genome reveals a unique fibroin gene that provides high tensile strength.</title>
        <authorList>
            <person name="Kono N."/>
            <person name="Nakamura H."/>
            <person name="Ohtoshi R."/>
            <person name="Tomita M."/>
            <person name="Numata K."/>
            <person name="Arakawa K."/>
        </authorList>
    </citation>
    <scope>NUCLEOTIDE SEQUENCE [LARGE SCALE GENOMIC DNA]</scope>
</reference>
<dbReference type="EMBL" id="BGZK01000816">
    <property type="protein sequence ID" value="GBP61509.1"/>
    <property type="molecule type" value="Genomic_DNA"/>
</dbReference>
<accession>A0A4C1XGU4</accession>
<proteinExistence type="predicted"/>
<evidence type="ECO:0000313" key="2">
    <source>
        <dbReference type="EMBL" id="GBP61509.1"/>
    </source>
</evidence>
<dbReference type="Proteomes" id="UP000299102">
    <property type="component" value="Unassembled WGS sequence"/>
</dbReference>
<protein>
    <submittedName>
        <fullName evidence="2">Uncharacterized protein</fullName>
    </submittedName>
</protein>
<sequence>MKSYLSSRVQRADVNGNRSSGSVILMSDTSALSKVKRQRPTHDDVNNAISKRVAFKSESNGTLAAGEWCDELLSPIEPIAPWLGDHALPQSGRCRRITEKGH</sequence>
<keyword evidence="3" id="KW-1185">Reference proteome</keyword>
<dbReference type="AlphaFoldDB" id="A0A4C1XGU4"/>
<dbReference type="OrthoDB" id="6513267at2759"/>
<comment type="caution">
    <text evidence="2">The sequence shown here is derived from an EMBL/GenBank/DDBJ whole genome shotgun (WGS) entry which is preliminary data.</text>
</comment>
<feature type="region of interest" description="Disordered" evidence="1">
    <location>
        <begin position="1"/>
        <end position="21"/>
    </location>
</feature>
<gene>
    <name evidence="2" type="ORF">EVAR_43979_1</name>
</gene>
<evidence type="ECO:0000313" key="3">
    <source>
        <dbReference type="Proteomes" id="UP000299102"/>
    </source>
</evidence>